<dbReference type="EMBL" id="CP001102">
    <property type="protein sequence ID" value="ACE05461.1"/>
    <property type="molecule type" value="Genomic_DNA"/>
</dbReference>
<protein>
    <recommendedName>
        <fullName evidence="1">Outer membrane protein beta-barrel domain-containing protein</fullName>
    </recommendedName>
</protein>
<name>B3EU42_AMOA5</name>
<dbReference type="Pfam" id="PF13568">
    <property type="entry name" value="OMP_b-brl_2"/>
    <property type="match status" value="1"/>
</dbReference>
<proteinExistence type="predicted"/>
<dbReference type="KEGG" id="aas:Aasi_0003"/>
<accession>B3EU42</accession>
<dbReference type="InterPro" id="IPR025665">
    <property type="entry name" value="Beta-barrel_OMP_2"/>
</dbReference>
<keyword evidence="3" id="KW-1185">Reference proteome</keyword>
<reference evidence="2 3" key="1">
    <citation type="journal article" date="2010" name="J. Bacteriol.">
        <title>The genome of the amoeba symbiont 'Candidatus Amoebophilus asiaticus' reveals common mechanisms for host cell interaction among amoeba-associated bacteria.</title>
        <authorList>
            <person name="Schmitz-Esser S."/>
            <person name="Tischler P."/>
            <person name="Arnold R."/>
            <person name="Montanaro J."/>
            <person name="Wagner M."/>
            <person name="Rattei T."/>
            <person name="Horn M."/>
        </authorList>
    </citation>
    <scope>NUCLEOTIDE SEQUENCE [LARGE SCALE GENOMIC DNA]</scope>
    <source>
        <strain evidence="2 3">5a2</strain>
    </source>
</reference>
<dbReference type="HOGENOM" id="CLU_1736716_0_0_10"/>
<feature type="domain" description="Outer membrane protein beta-barrel" evidence="1">
    <location>
        <begin position="22"/>
        <end position="127"/>
    </location>
</feature>
<dbReference type="AlphaFoldDB" id="B3EU42"/>
<organism evidence="2 3">
    <name type="scientific">Amoebophilus asiaticus (strain 5a2)</name>
    <dbReference type="NCBI Taxonomy" id="452471"/>
    <lineage>
        <taxon>Bacteria</taxon>
        <taxon>Pseudomonadati</taxon>
        <taxon>Bacteroidota</taxon>
        <taxon>Cytophagia</taxon>
        <taxon>Cytophagales</taxon>
        <taxon>Amoebophilaceae</taxon>
        <taxon>Candidatus Amoebophilus</taxon>
    </lineage>
</organism>
<sequence length="150" mass="16859">MYGADSIALSDKKGKGVIFYPVRCTIHCIDLPLLLRVYPEKTRQLCLFGGMQLGYVVDGKFWIRKTARTSGTNQQEEDIIETLTLTQVSKLVKTTRFQCAIVGGFSYEFRPGLTLGFSAGNALIDVIQAEKYNGWNLYWAVGYNFAKVLK</sequence>
<evidence type="ECO:0000259" key="1">
    <source>
        <dbReference type="Pfam" id="PF13568"/>
    </source>
</evidence>
<dbReference type="Proteomes" id="UP000001227">
    <property type="component" value="Chromosome"/>
</dbReference>
<evidence type="ECO:0000313" key="2">
    <source>
        <dbReference type="EMBL" id="ACE05461.1"/>
    </source>
</evidence>
<gene>
    <name evidence="2" type="ordered locus">Aasi_0003</name>
</gene>
<evidence type="ECO:0000313" key="3">
    <source>
        <dbReference type="Proteomes" id="UP000001227"/>
    </source>
</evidence>